<sequence length="188" mass="21546">MCQDSRLLERLKPKEYLKELRVCLIEGTQLVVRHLNDRTLEYCLEPLHLTSYQDNCSPPPTMTACTMPAIPRPNGCILPLDATPFMLQLCNIIETQECVFLLTERARGPRFFDWFQHHIERQFVLAWRNSSLALTQKQDTTAAATENAGIHHIAWCRLRSARIRGLLKSAETVCESAISSRFSGDFCH</sequence>
<evidence type="ECO:0000313" key="2">
    <source>
        <dbReference type="Proteomes" id="UP000281553"/>
    </source>
</evidence>
<keyword evidence="2" id="KW-1185">Reference proteome</keyword>
<reference evidence="1 2" key="1">
    <citation type="submission" date="2018-11" db="EMBL/GenBank/DDBJ databases">
        <authorList>
            <consortium name="Pathogen Informatics"/>
        </authorList>
    </citation>
    <scope>NUCLEOTIDE SEQUENCE [LARGE SCALE GENOMIC DNA]</scope>
</reference>
<evidence type="ECO:0000313" key="1">
    <source>
        <dbReference type="EMBL" id="VDN37395.1"/>
    </source>
</evidence>
<protein>
    <submittedName>
        <fullName evidence="1">Uncharacterized protein</fullName>
    </submittedName>
</protein>
<dbReference type="OrthoDB" id="1278353at2759"/>
<gene>
    <name evidence="1" type="ORF">DILT_LOCUS17306</name>
</gene>
<dbReference type="Proteomes" id="UP000281553">
    <property type="component" value="Unassembled WGS sequence"/>
</dbReference>
<organism evidence="1 2">
    <name type="scientific">Dibothriocephalus latus</name>
    <name type="common">Fish tapeworm</name>
    <name type="synonym">Diphyllobothrium latum</name>
    <dbReference type="NCBI Taxonomy" id="60516"/>
    <lineage>
        <taxon>Eukaryota</taxon>
        <taxon>Metazoa</taxon>
        <taxon>Spiralia</taxon>
        <taxon>Lophotrochozoa</taxon>
        <taxon>Platyhelminthes</taxon>
        <taxon>Cestoda</taxon>
        <taxon>Eucestoda</taxon>
        <taxon>Diphyllobothriidea</taxon>
        <taxon>Diphyllobothriidae</taxon>
        <taxon>Dibothriocephalus</taxon>
    </lineage>
</organism>
<name>A0A3P7N4T8_DIBLA</name>
<dbReference type="EMBL" id="UYRU01090817">
    <property type="protein sequence ID" value="VDN37395.1"/>
    <property type="molecule type" value="Genomic_DNA"/>
</dbReference>
<accession>A0A3P7N4T8</accession>
<dbReference type="AlphaFoldDB" id="A0A3P7N4T8"/>
<proteinExistence type="predicted"/>